<organism evidence="3 4">
    <name type="scientific">Rheinheimera maricola</name>
    <dbReference type="NCBI Taxonomy" id="2793282"/>
    <lineage>
        <taxon>Bacteria</taxon>
        <taxon>Pseudomonadati</taxon>
        <taxon>Pseudomonadota</taxon>
        <taxon>Gammaproteobacteria</taxon>
        <taxon>Chromatiales</taxon>
        <taxon>Chromatiaceae</taxon>
        <taxon>Rheinheimera</taxon>
    </lineage>
</organism>
<dbReference type="GO" id="GO:0003677">
    <property type="term" value="F:DNA binding"/>
    <property type="evidence" value="ECO:0007669"/>
    <property type="project" value="UniProtKB-KW"/>
</dbReference>
<evidence type="ECO:0000313" key="3">
    <source>
        <dbReference type="EMBL" id="MBZ9612800.1"/>
    </source>
</evidence>
<feature type="domain" description="NGO1945-like C-terminal" evidence="2">
    <location>
        <begin position="156"/>
        <end position="250"/>
    </location>
</feature>
<reference evidence="3 4" key="1">
    <citation type="submission" date="2021-08" db="EMBL/GenBank/DDBJ databases">
        <title>Rheinheimera aquimaris sp. nov., isolated from seawater of the East Sea in Korea.</title>
        <authorList>
            <person name="Kim K.H."/>
            <person name="Wenting R."/>
            <person name="Kim K.R."/>
            <person name="Jeon C.O."/>
        </authorList>
    </citation>
    <scope>NUCLEOTIDE SEQUENCE [LARGE SCALE GENOMIC DNA]</scope>
    <source>
        <strain evidence="3 4">MA-13</strain>
    </source>
</reference>
<accession>A0ABS7XCA6</accession>
<dbReference type="Gene3D" id="3.90.930.50">
    <property type="match status" value="1"/>
</dbReference>
<feature type="domain" description="Putative DNA-binding" evidence="1">
    <location>
        <begin position="18"/>
        <end position="104"/>
    </location>
</feature>
<dbReference type="InterPro" id="IPR044922">
    <property type="entry name" value="DUF2063_N_sf"/>
</dbReference>
<dbReference type="InterPro" id="IPR018640">
    <property type="entry name" value="DUF2063"/>
</dbReference>
<dbReference type="RefSeq" id="WP_224673468.1">
    <property type="nucleotide sequence ID" value="NZ_JAERPS020000005.1"/>
</dbReference>
<dbReference type="EMBL" id="JAERPS020000005">
    <property type="protein sequence ID" value="MBZ9612800.1"/>
    <property type="molecule type" value="Genomic_DNA"/>
</dbReference>
<comment type="caution">
    <text evidence="3">The sequence shown here is derived from an EMBL/GenBank/DDBJ whole genome shotgun (WGS) entry which is preliminary data.</text>
</comment>
<dbReference type="Pfam" id="PF09836">
    <property type="entry name" value="DUF2063"/>
    <property type="match status" value="1"/>
</dbReference>
<dbReference type="Pfam" id="PF22106">
    <property type="entry name" value="NGO1945_C"/>
    <property type="match status" value="1"/>
</dbReference>
<name>A0ABS7XCA6_9GAMM</name>
<dbReference type="InterPro" id="IPR054098">
    <property type="entry name" value="NGO1945-like_C"/>
</dbReference>
<gene>
    <name evidence="3" type="ORF">I4W93_014490</name>
</gene>
<protein>
    <submittedName>
        <fullName evidence="3">DNA-binding domain-containing protein</fullName>
    </submittedName>
</protein>
<keyword evidence="4" id="KW-1185">Reference proteome</keyword>
<evidence type="ECO:0000313" key="4">
    <source>
        <dbReference type="Proteomes" id="UP000663814"/>
    </source>
</evidence>
<proteinExistence type="predicted"/>
<evidence type="ECO:0000259" key="2">
    <source>
        <dbReference type="Pfam" id="PF22106"/>
    </source>
</evidence>
<evidence type="ECO:0000259" key="1">
    <source>
        <dbReference type="Pfam" id="PF09836"/>
    </source>
</evidence>
<sequence>MPLVILSNSERKFMQFQQIQQAFVDHIKDPVHQPAPEGIEDRRMAIYRELFFNNVQGFVSTAFPVLKSLYTDNRWQNLIRQFFIGYQCSSPYFLHIAEHFLQYLQQDYPIQADDPAFLLELAHYEWAELYLATMQQTQAETALSAEQVLHQAMQLSQLSMLVAYPYQVHRISTEYQPAQSGDVQCYLLYRNDADEVKFILINPLTAALVHSLQQHPGSTLTQLVQQLSVVLPQYTASQLQQGAAVILQDFAAKGAVVSFQVG</sequence>
<keyword evidence="3" id="KW-0238">DNA-binding</keyword>
<dbReference type="Gene3D" id="1.10.150.690">
    <property type="entry name" value="DUF2063"/>
    <property type="match status" value="1"/>
</dbReference>
<dbReference type="Proteomes" id="UP000663814">
    <property type="component" value="Unassembled WGS sequence"/>
</dbReference>